<sequence>MRDVRDDEQPRDITFHSTVRADRLRFTAPPRTAVRFPGTGERASLSRSDRTNLPDTVKPDVDYRDVTVHYRLETGVREAREPAAD</sequence>
<evidence type="ECO:0000313" key="2">
    <source>
        <dbReference type="EMBL" id="NEC51714.1"/>
    </source>
</evidence>
<evidence type="ECO:0000256" key="1">
    <source>
        <dbReference type="SAM" id="MobiDB-lite"/>
    </source>
</evidence>
<dbReference type="AlphaFoldDB" id="A0A9X5CNG0"/>
<reference evidence="2 3" key="1">
    <citation type="submission" date="2020-01" db="EMBL/GenBank/DDBJ databases">
        <title>Insect and environment-associated Actinomycetes.</title>
        <authorList>
            <person name="Currrie C."/>
            <person name="Chevrette M."/>
            <person name="Carlson C."/>
            <person name="Stubbendieck R."/>
            <person name="Wendt-Pienkowski E."/>
        </authorList>
    </citation>
    <scope>NUCLEOTIDE SEQUENCE [LARGE SCALE GENOMIC DNA]</scope>
    <source>
        <strain evidence="2 3">SID8189</strain>
    </source>
</reference>
<protein>
    <submittedName>
        <fullName evidence="2">Uncharacterized protein</fullName>
    </submittedName>
</protein>
<evidence type="ECO:0000313" key="3">
    <source>
        <dbReference type="Proteomes" id="UP000471745"/>
    </source>
</evidence>
<accession>A0A9X5CNG0</accession>
<gene>
    <name evidence="2" type="ORF">G3I18_24590</name>
</gene>
<comment type="caution">
    <text evidence="2">The sequence shown here is derived from an EMBL/GenBank/DDBJ whole genome shotgun (WGS) entry which is preliminary data.</text>
</comment>
<organism evidence="2 3">
    <name type="scientific">Actinospica acidiphila</name>
    <dbReference type="NCBI Taxonomy" id="304899"/>
    <lineage>
        <taxon>Bacteria</taxon>
        <taxon>Bacillati</taxon>
        <taxon>Actinomycetota</taxon>
        <taxon>Actinomycetes</taxon>
        <taxon>Catenulisporales</taxon>
        <taxon>Actinospicaceae</taxon>
        <taxon>Actinospica</taxon>
    </lineage>
</organism>
<dbReference type="RefSeq" id="WP_163090417.1">
    <property type="nucleotide sequence ID" value="NZ_JAAGNA010000853.1"/>
</dbReference>
<feature type="region of interest" description="Disordered" evidence="1">
    <location>
        <begin position="30"/>
        <end position="58"/>
    </location>
</feature>
<feature type="compositionally biased region" description="Basic and acidic residues" evidence="1">
    <location>
        <begin position="47"/>
        <end position="58"/>
    </location>
</feature>
<keyword evidence="3" id="KW-1185">Reference proteome</keyword>
<dbReference type="Proteomes" id="UP000471745">
    <property type="component" value="Unassembled WGS sequence"/>
</dbReference>
<name>A0A9X5CNG0_9ACTN</name>
<dbReference type="EMBL" id="JAAGNA010000853">
    <property type="protein sequence ID" value="NEC51714.1"/>
    <property type="molecule type" value="Genomic_DNA"/>
</dbReference>
<proteinExistence type="predicted"/>